<sequence length="289" mass="34201">MFEKEGGGVIIMDNKDKYIDTQKVEHKIQNRKRGEILYYSMSQVADLLNENISNIKYYTNIFDNLLKIEIIDKELRYTNDDIDNLEFLIKLKNRGMTLKEIEEYYSKLPLNDNEVQHPGSNLLSVEELIDSIKEEQRIQLDNFKIQLNKDIQDANLLYVKNITLTIIDAQNKSLNKFKQDLFEEIREYLNSKFDKINEINLDLHNQFINNITEFVSKKIDSKNNELKVNLQNDFNAFFQSCLTNSERLIKEVKSFKKVIENAYYTQYQVEMDNANSGFLNKLLQIFKSK</sequence>
<dbReference type="CDD" id="cd00592">
    <property type="entry name" value="HTH_MerR-like"/>
    <property type="match status" value="1"/>
</dbReference>
<dbReference type="Proteomes" id="UP000007969">
    <property type="component" value="Chromosome"/>
</dbReference>
<dbReference type="AlphaFoldDB" id="B9DZ83"/>
<evidence type="ECO:0000259" key="1">
    <source>
        <dbReference type="Pfam" id="PF13411"/>
    </source>
</evidence>
<dbReference type="Gene3D" id="1.10.1660.10">
    <property type="match status" value="1"/>
</dbReference>
<proteinExistence type="predicted"/>
<protein>
    <recommendedName>
        <fullName evidence="1">HTH merR-type domain-containing protein</fullName>
    </recommendedName>
</protein>
<evidence type="ECO:0000313" key="2">
    <source>
        <dbReference type="EMBL" id="BAH05558.1"/>
    </source>
</evidence>
<organism evidence="2 3">
    <name type="scientific">Clostridium kluyveri (strain NBRC 12016)</name>
    <dbReference type="NCBI Taxonomy" id="583346"/>
    <lineage>
        <taxon>Bacteria</taxon>
        <taxon>Bacillati</taxon>
        <taxon>Bacillota</taxon>
        <taxon>Clostridia</taxon>
        <taxon>Eubacteriales</taxon>
        <taxon>Clostridiaceae</taxon>
        <taxon>Clostridium</taxon>
    </lineage>
</organism>
<gene>
    <name evidence="2" type="ordered locus">CKR_0507</name>
</gene>
<reference evidence="3" key="1">
    <citation type="submission" date="2005-09" db="EMBL/GenBank/DDBJ databases">
        <title>Complete genome sequence of Clostridium kluyveri and comparative genomics of Clostridia species.</title>
        <authorList>
            <person name="Inui M."/>
            <person name="Nonaka H."/>
            <person name="Shinoda Y."/>
            <person name="Ikenaga Y."/>
            <person name="Abe M."/>
            <person name="Naito K."/>
            <person name="Vertes A.A."/>
            <person name="Yukawa H."/>
        </authorList>
    </citation>
    <scope>NUCLEOTIDE SEQUENCE [LARGE SCALE GENOMIC DNA]</scope>
    <source>
        <strain evidence="3">NBRC 12016</strain>
    </source>
</reference>
<name>B9DZ83_CLOK1</name>
<dbReference type="SUPFAM" id="SSF46955">
    <property type="entry name" value="Putative DNA-binding domain"/>
    <property type="match status" value="1"/>
</dbReference>
<feature type="domain" description="HTH merR-type" evidence="1">
    <location>
        <begin position="39"/>
        <end position="105"/>
    </location>
</feature>
<dbReference type="EMBL" id="AP009049">
    <property type="protein sequence ID" value="BAH05558.1"/>
    <property type="molecule type" value="Genomic_DNA"/>
</dbReference>
<accession>B9DZ83</accession>
<dbReference type="InterPro" id="IPR000551">
    <property type="entry name" value="MerR-type_HTH_dom"/>
</dbReference>
<dbReference type="HOGENOM" id="CLU_1014531_0_0_9"/>
<dbReference type="GO" id="GO:0006355">
    <property type="term" value="P:regulation of DNA-templated transcription"/>
    <property type="evidence" value="ECO:0007669"/>
    <property type="project" value="InterPro"/>
</dbReference>
<evidence type="ECO:0000313" key="3">
    <source>
        <dbReference type="Proteomes" id="UP000007969"/>
    </source>
</evidence>
<dbReference type="InterPro" id="IPR009061">
    <property type="entry name" value="DNA-bd_dom_put_sf"/>
</dbReference>
<dbReference type="Pfam" id="PF13411">
    <property type="entry name" value="MerR_1"/>
    <property type="match status" value="1"/>
</dbReference>
<dbReference type="GO" id="GO:0003677">
    <property type="term" value="F:DNA binding"/>
    <property type="evidence" value="ECO:0007669"/>
    <property type="project" value="InterPro"/>
</dbReference>
<dbReference type="KEGG" id="ckr:CKR_0507"/>